<protein>
    <submittedName>
        <fullName evidence="2">Uncharacterized protein</fullName>
    </submittedName>
</protein>
<accession>A0ABV0RCP4</accession>
<name>A0ABV0RCP4_9TELE</name>
<sequence length="79" mass="8316">MEPGASGPPLQVLGENEALQQFFNGQDFSGVLDSSVAVDTSILEQYLSNDMDPSNFMLPESPPDSSSEACSPPQIPGSL</sequence>
<evidence type="ECO:0000313" key="2">
    <source>
        <dbReference type="EMBL" id="MEQ2205766.1"/>
    </source>
</evidence>
<feature type="region of interest" description="Disordered" evidence="1">
    <location>
        <begin position="50"/>
        <end position="79"/>
    </location>
</feature>
<evidence type="ECO:0000256" key="1">
    <source>
        <dbReference type="SAM" id="MobiDB-lite"/>
    </source>
</evidence>
<reference evidence="2 3" key="1">
    <citation type="submission" date="2021-06" db="EMBL/GenBank/DDBJ databases">
        <authorList>
            <person name="Palmer J.M."/>
        </authorList>
    </citation>
    <scope>NUCLEOTIDE SEQUENCE [LARGE SCALE GENOMIC DNA]</scope>
    <source>
        <strain evidence="2 3">XC_2019</strain>
        <tissue evidence="2">Muscle</tissue>
    </source>
</reference>
<comment type="caution">
    <text evidence="2">The sequence shown here is derived from an EMBL/GenBank/DDBJ whole genome shotgun (WGS) entry which is preliminary data.</text>
</comment>
<proteinExistence type="predicted"/>
<dbReference type="EMBL" id="JAHRIN010042282">
    <property type="protein sequence ID" value="MEQ2205766.1"/>
    <property type="molecule type" value="Genomic_DNA"/>
</dbReference>
<keyword evidence="3" id="KW-1185">Reference proteome</keyword>
<gene>
    <name evidence="2" type="ORF">XENOCAPTIV_013039</name>
</gene>
<organism evidence="2 3">
    <name type="scientific">Xenoophorus captivus</name>
    <dbReference type="NCBI Taxonomy" id="1517983"/>
    <lineage>
        <taxon>Eukaryota</taxon>
        <taxon>Metazoa</taxon>
        <taxon>Chordata</taxon>
        <taxon>Craniata</taxon>
        <taxon>Vertebrata</taxon>
        <taxon>Euteleostomi</taxon>
        <taxon>Actinopterygii</taxon>
        <taxon>Neopterygii</taxon>
        <taxon>Teleostei</taxon>
        <taxon>Neoteleostei</taxon>
        <taxon>Acanthomorphata</taxon>
        <taxon>Ovalentaria</taxon>
        <taxon>Atherinomorphae</taxon>
        <taxon>Cyprinodontiformes</taxon>
        <taxon>Goodeidae</taxon>
        <taxon>Xenoophorus</taxon>
    </lineage>
</organism>
<evidence type="ECO:0000313" key="3">
    <source>
        <dbReference type="Proteomes" id="UP001434883"/>
    </source>
</evidence>
<dbReference type="Proteomes" id="UP001434883">
    <property type="component" value="Unassembled WGS sequence"/>
</dbReference>